<gene>
    <name evidence="1" type="ORF">D6858_04955</name>
</gene>
<evidence type="ECO:0000313" key="2">
    <source>
        <dbReference type="Proteomes" id="UP000284322"/>
    </source>
</evidence>
<dbReference type="OrthoDB" id="9795222at2"/>
<dbReference type="Gene3D" id="2.160.20.10">
    <property type="entry name" value="Single-stranded right-handed beta-helix, Pectin lyase-like"/>
    <property type="match status" value="1"/>
</dbReference>
<accession>A0A419R419</accession>
<organism evidence="1 2">
    <name type="scientific">Tsuneonella suprasediminis</name>
    <dbReference type="NCBI Taxonomy" id="2306996"/>
    <lineage>
        <taxon>Bacteria</taxon>
        <taxon>Pseudomonadati</taxon>
        <taxon>Pseudomonadota</taxon>
        <taxon>Alphaproteobacteria</taxon>
        <taxon>Sphingomonadales</taxon>
        <taxon>Erythrobacteraceae</taxon>
        <taxon>Tsuneonella</taxon>
    </lineage>
</organism>
<comment type="caution">
    <text evidence="1">The sequence shown here is derived from an EMBL/GenBank/DDBJ whole genome shotgun (WGS) entry which is preliminary data.</text>
</comment>
<name>A0A419R419_9SPHN</name>
<dbReference type="SUPFAM" id="SSF51126">
    <property type="entry name" value="Pectin lyase-like"/>
    <property type="match status" value="1"/>
</dbReference>
<reference evidence="1 2" key="1">
    <citation type="submission" date="2018-09" db="EMBL/GenBank/DDBJ databases">
        <title>Altererythrobacter sp.Ery1 and Ery12, the genome sequencing of novel strains in genus Alterythrobacter.</title>
        <authorList>
            <person name="Cheng H."/>
            <person name="Wu Y.-H."/>
            <person name="Fang C."/>
            <person name="Xu X.-W."/>
        </authorList>
    </citation>
    <scope>NUCLEOTIDE SEQUENCE [LARGE SCALE GENOMIC DNA]</scope>
    <source>
        <strain evidence="1 2">Ery12</strain>
    </source>
</reference>
<protein>
    <submittedName>
        <fullName evidence="1">Glycoside hydrolase</fullName>
    </submittedName>
</protein>
<dbReference type="SMART" id="SM00710">
    <property type="entry name" value="PbH1"/>
    <property type="match status" value="7"/>
</dbReference>
<evidence type="ECO:0000313" key="1">
    <source>
        <dbReference type="EMBL" id="RJX69229.1"/>
    </source>
</evidence>
<dbReference type="InterPro" id="IPR011050">
    <property type="entry name" value="Pectin_lyase_fold/virulence"/>
</dbReference>
<proteinExistence type="predicted"/>
<keyword evidence="2" id="KW-1185">Reference proteome</keyword>
<dbReference type="PANTHER" id="PTHR31339:SF9">
    <property type="entry name" value="PLASMIN AND FIBRONECTIN-BINDING PROTEIN A"/>
    <property type="match status" value="1"/>
</dbReference>
<keyword evidence="1" id="KW-0378">Hydrolase</keyword>
<dbReference type="Proteomes" id="UP000284322">
    <property type="component" value="Unassembled WGS sequence"/>
</dbReference>
<dbReference type="EMBL" id="RAHJ01000014">
    <property type="protein sequence ID" value="RJX69229.1"/>
    <property type="molecule type" value="Genomic_DNA"/>
</dbReference>
<dbReference type="AlphaFoldDB" id="A0A419R419"/>
<dbReference type="PANTHER" id="PTHR31339">
    <property type="entry name" value="PECTIN LYASE-RELATED"/>
    <property type="match status" value="1"/>
</dbReference>
<dbReference type="InterPro" id="IPR012334">
    <property type="entry name" value="Pectin_lyas_fold"/>
</dbReference>
<dbReference type="InterPro" id="IPR051801">
    <property type="entry name" value="GH28_Enzymes"/>
</dbReference>
<dbReference type="PROSITE" id="PS51257">
    <property type="entry name" value="PROKAR_LIPOPROTEIN"/>
    <property type="match status" value="1"/>
</dbReference>
<sequence>MFKEGASADLSLDRRSAIGLMAALAACPAATARAMATGVVEDIRNHGARGNGYVIDSGAINAAIAAAAKRGGGVVSVPPGRYLSFSIRLLDNVTLALSEGAVIEAADPSAYGQNYDPPENYLEQQFQDFGITHVHNSLIYADGATNIAIVGRGLIYGAGLDRAGPGDHWWKRDSWQSAKALGISPRELMLRNKHEADQVGRANKTIGLMNCTGVQLQDFTILQGGHFGIIAHGCTNMAIDGVVVDTDRDGIDIDCCRDVRVTNCTVNAPKDDAIVLKSSYALGRAVICEDIQIRGCKTSGYQMGSLLDGTYRKSGYGSPDGIGVLGRIKLGTETTGGFRNIQISDCICTNSRGILVGIVDGGIMEDVTVSGVTIRDPVNHPLFVHHGARMRAPKGSPIQGIRRVRFEDCQISGADARYPCGVEGIADSPVEDVTFAGITMSARGGGTPEDAAREPEYRRETSLEVSYLKTLPAQGVWARHARRLIVQDCRFTTESNDARPAVALRHVEGAIIRNVLSSAAGKEAVSRKDSRNITVEHMERLA</sequence>
<dbReference type="GO" id="GO:0016787">
    <property type="term" value="F:hydrolase activity"/>
    <property type="evidence" value="ECO:0007669"/>
    <property type="project" value="UniProtKB-KW"/>
</dbReference>
<dbReference type="InterPro" id="IPR006626">
    <property type="entry name" value="PbH1"/>
</dbReference>